<comment type="caution">
    <text evidence="2">The sequence shown here is derived from an EMBL/GenBank/DDBJ whole genome shotgun (WGS) entry which is preliminary data.</text>
</comment>
<feature type="transmembrane region" description="Helical" evidence="1">
    <location>
        <begin position="21"/>
        <end position="41"/>
    </location>
</feature>
<keyword evidence="1" id="KW-0812">Transmembrane</keyword>
<evidence type="ECO:0000313" key="3">
    <source>
        <dbReference type="Proteomes" id="UP000191004"/>
    </source>
</evidence>
<dbReference type="AlphaFoldDB" id="A0A1T3CCH2"/>
<reference evidence="2 3" key="1">
    <citation type="submission" date="2016-04" db="EMBL/GenBank/DDBJ databases">
        <title>Multiple horizontal gene transfer events from other fungi enriched the ability of the initially mycotrophic fungus Trichoderma (Ascomycota) to feed on dead plant biomass.</title>
        <authorList>
            <person name="Atanasova L."/>
            <person name="Chenthamara K."/>
            <person name="Zhang J."/>
            <person name="Grujic M."/>
            <person name="Henrissat B."/>
            <person name="Kuo A."/>
            <person name="Aertz A."/>
            <person name="Salamov A."/>
            <person name="Lipzen A."/>
            <person name="Labutti K."/>
            <person name="Barry K."/>
            <person name="Miao Y."/>
            <person name="Rahimi M.J."/>
            <person name="Shen Q."/>
            <person name="Grigoriev I.V."/>
            <person name="Kubicek C.P."/>
            <person name="Druzhinina I.S."/>
        </authorList>
    </citation>
    <scope>NUCLEOTIDE SEQUENCE [LARGE SCALE GENOMIC DNA]</scope>
    <source>
        <strain evidence="2 3">NJAU 4742</strain>
    </source>
</reference>
<keyword evidence="1" id="KW-0472">Membrane</keyword>
<evidence type="ECO:0000256" key="1">
    <source>
        <dbReference type="SAM" id="Phobius"/>
    </source>
</evidence>
<dbReference type="Proteomes" id="UP000191004">
    <property type="component" value="Unassembled WGS sequence"/>
</dbReference>
<evidence type="ECO:0000313" key="2">
    <source>
        <dbReference type="EMBL" id="OPB38711.1"/>
    </source>
</evidence>
<name>A0A1T3CCH2_9HYPO</name>
<organism evidence="2 3">
    <name type="scientific">Trichoderma guizhouense</name>
    <dbReference type="NCBI Taxonomy" id="1491466"/>
    <lineage>
        <taxon>Eukaryota</taxon>
        <taxon>Fungi</taxon>
        <taxon>Dikarya</taxon>
        <taxon>Ascomycota</taxon>
        <taxon>Pezizomycotina</taxon>
        <taxon>Sordariomycetes</taxon>
        <taxon>Hypocreomycetidae</taxon>
        <taxon>Hypocreales</taxon>
        <taxon>Hypocreaceae</taxon>
        <taxon>Trichoderma</taxon>
    </lineage>
</organism>
<protein>
    <submittedName>
        <fullName evidence="2">Uncharacterized protein</fullName>
    </submittedName>
</protein>
<gene>
    <name evidence="2" type="ORF">A0O28_0018170</name>
</gene>
<sequence length="66" mass="7511">MTPLALSSPTLLSHQSPNNEFLCFWVGLLIFRLLSLILHFVTRCTSQVSILIVIRRSNQALDDDRV</sequence>
<dbReference type="EMBL" id="LVVK01000020">
    <property type="protein sequence ID" value="OPB38711.1"/>
    <property type="molecule type" value="Genomic_DNA"/>
</dbReference>
<accession>A0A1T3CCH2</accession>
<keyword evidence="3" id="KW-1185">Reference proteome</keyword>
<proteinExistence type="predicted"/>
<keyword evidence="1" id="KW-1133">Transmembrane helix</keyword>